<proteinExistence type="predicted"/>
<reference evidence="2" key="1">
    <citation type="submission" date="2020-04" db="EMBL/GenBank/DDBJ databases">
        <authorList>
            <person name="Chiriac C."/>
            <person name="Salcher M."/>
            <person name="Ghai R."/>
            <person name="Kavagutti S V."/>
        </authorList>
    </citation>
    <scope>NUCLEOTIDE SEQUENCE</scope>
</reference>
<protein>
    <submittedName>
        <fullName evidence="2">Uncharacterized protein</fullName>
    </submittedName>
</protein>
<feature type="transmembrane region" description="Helical" evidence="1">
    <location>
        <begin position="12"/>
        <end position="31"/>
    </location>
</feature>
<keyword evidence="1" id="KW-0472">Membrane</keyword>
<name>A0A6J5PJ20_9CAUD</name>
<accession>A0A6J5PJ20</accession>
<gene>
    <name evidence="2" type="ORF">UFOVP861_35</name>
</gene>
<evidence type="ECO:0000256" key="1">
    <source>
        <dbReference type="SAM" id="Phobius"/>
    </source>
</evidence>
<keyword evidence="1" id="KW-0812">Transmembrane</keyword>
<keyword evidence="1" id="KW-1133">Transmembrane helix</keyword>
<dbReference type="EMBL" id="LR796810">
    <property type="protein sequence ID" value="CAB4167604.1"/>
    <property type="molecule type" value="Genomic_DNA"/>
</dbReference>
<organism evidence="2">
    <name type="scientific">uncultured Caudovirales phage</name>
    <dbReference type="NCBI Taxonomy" id="2100421"/>
    <lineage>
        <taxon>Viruses</taxon>
        <taxon>Duplodnaviria</taxon>
        <taxon>Heunggongvirae</taxon>
        <taxon>Uroviricota</taxon>
        <taxon>Caudoviricetes</taxon>
        <taxon>Peduoviridae</taxon>
        <taxon>Maltschvirus</taxon>
        <taxon>Maltschvirus maltsch</taxon>
    </lineage>
</organism>
<sequence length="34" mass="3543">MIIAAAAITCKTVAQLIFIIVVTAVTLVTIAKIE</sequence>
<evidence type="ECO:0000313" key="2">
    <source>
        <dbReference type="EMBL" id="CAB4167604.1"/>
    </source>
</evidence>